<protein>
    <submittedName>
        <fullName evidence="1">Uncharacterized protein</fullName>
    </submittedName>
</protein>
<accession>A0A6A3GMR5</accession>
<dbReference type="OrthoDB" id="10269771at2759"/>
<evidence type="ECO:0000313" key="2">
    <source>
        <dbReference type="EMBL" id="KAE9266240.1"/>
    </source>
</evidence>
<dbReference type="Proteomes" id="UP000435112">
    <property type="component" value="Unassembled WGS sequence"/>
</dbReference>
<dbReference type="Proteomes" id="UP000434957">
    <property type="component" value="Unassembled WGS sequence"/>
</dbReference>
<organism evidence="1 4">
    <name type="scientific">Phytophthora rubi</name>
    <dbReference type="NCBI Taxonomy" id="129364"/>
    <lineage>
        <taxon>Eukaryota</taxon>
        <taxon>Sar</taxon>
        <taxon>Stramenopiles</taxon>
        <taxon>Oomycota</taxon>
        <taxon>Peronosporomycetes</taxon>
        <taxon>Peronosporales</taxon>
        <taxon>Peronosporaceae</taxon>
        <taxon>Phytophthora</taxon>
    </lineage>
</organism>
<reference evidence="1 4" key="1">
    <citation type="submission" date="2018-09" db="EMBL/GenBank/DDBJ databases">
        <title>Genomic investigation of the strawberry pathogen Phytophthora fragariae indicates pathogenicity is determined by transcriptional variation in three key races.</title>
        <authorList>
            <person name="Adams T.M."/>
            <person name="Armitage A.D."/>
            <person name="Sobczyk M.K."/>
            <person name="Bates H.J."/>
            <person name="Dunwell J.M."/>
            <person name="Nellist C.F."/>
            <person name="Harrison R.J."/>
        </authorList>
    </citation>
    <scope>NUCLEOTIDE SEQUENCE [LARGE SCALE GENOMIC DNA]</scope>
    <source>
        <strain evidence="1 4">SCRP324</strain>
        <strain evidence="2 3">SCRP333</strain>
    </source>
</reference>
<evidence type="ECO:0000313" key="3">
    <source>
        <dbReference type="Proteomes" id="UP000434957"/>
    </source>
</evidence>
<sequence>MTSCAVVVVCTGTSSFGCPLRTCVLRHGSFDRLGASSSLKPHERPNWLQGVC</sequence>
<proteinExistence type="predicted"/>
<dbReference type="EMBL" id="QXFT01007481">
    <property type="protein sequence ID" value="KAE9266240.1"/>
    <property type="molecule type" value="Genomic_DNA"/>
</dbReference>
<evidence type="ECO:0000313" key="4">
    <source>
        <dbReference type="Proteomes" id="UP000435112"/>
    </source>
</evidence>
<dbReference type="EMBL" id="QXFU01007300">
    <property type="protein sequence ID" value="KAE8958789.1"/>
    <property type="molecule type" value="Genomic_DNA"/>
</dbReference>
<keyword evidence="3" id="KW-1185">Reference proteome</keyword>
<dbReference type="AlphaFoldDB" id="A0A6A3GMR5"/>
<comment type="caution">
    <text evidence="1">The sequence shown here is derived from an EMBL/GenBank/DDBJ whole genome shotgun (WGS) entry which is preliminary data.</text>
</comment>
<gene>
    <name evidence="1" type="ORF">PR002_g30754</name>
    <name evidence="2" type="ORF">PR003_g32190</name>
</gene>
<name>A0A6A3GMR5_9STRA</name>
<evidence type="ECO:0000313" key="1">
    <source>
        <dbReference type="EMBL" id="KAE8958789.1"/>
    </source>
</evidence>